<protein>
    <submittedName>
        <fullName evidence="1">Uncharacterized protein</fullName>
    </submittedName>
</protein>
<dbReference type="EMBL" id="JAYMYQ010000001">
    <property type="protein sequence ID" value="KAK7361076.1"/>
    <property type="molecule type" value="Genomic_DNA"/>
</dbReference>
<keyword evidence="2" id="KW-1185">Reference proteome</keyword>
<name>A0AAN9MW63_CANGL</name>
<accession>A0AAN9MW63</accession>
<dbReference type="AlphaFoldDB" id="A0AAN9MW63"/>
<dbReference type="Proteomes" id="UP001367508">
    <property type="component" value="Unassembled WGS sequence"/>
</dbReference>
<proteinExistence type="predicted"/>
<organism evidence="1 2">
    <name type="scientific">Canavalia gladiata</name>
    <name type="common">Sword bean</name>
    <name type="synonym">Dolichos gladiatus</name>
    <dbReference type="NCBI Taxonomy" id="3824"/>
    <lineage>
        <taxon>Eukaryota</taxon>
        <taxon>Viridiplantae</taxon>
        <taxon>Streptophyta</taxon>
        <taxon>Embryophyta</taxon>
        <taxon>Tracheophyta</taxon>
        <taxon>Spermatophyta</taxon>
        <taxon>Magnoliopsida</taxon>
        <taxon>eudicotyledons</taxon>
        <taxon>Gunneridae</taxon>
        <taxon>Pentapetalae</taxon>
        <taxon>rosids</taxon>
        <taxon>fabids</taxon>
        <taxon>Fabales</taxon>
        <taxon>Fabaceae</taxon>
        <taxon>Papilionoideae</taxon>
        <taxon>50 kb inversion clade</taxon>
        <taxon>NPAAA clade</taxon>
        <taxon>indigoferoid/millettioid clade</taxon>
        <taxon>Phaseoleae</taxon>
        <taxon>Canavalia</taxon>
    </lineage>
</organism>
<evidence type="ECO:0000313" key="2">
    <source>
        <dbReference type="Proteomes" id="UP001367508"/>
    </source>
</evidence>
<reference evidence="1 2" key="1">
    <citation type="submission" date="2024-01" db="EMBL/GenBank/DDBJ databases">
        <title>The genomes of 5 underutilized Papilionoideae crops provide insights into root nodulation and disease resistanc.</title>
        <authorList>
            <person name="Jiang F."/>
        </authorList>
    </citation>
    <scope>NUCLEOTIDE SEQUENCE [LARGE SCALE GENOMIC DNA]</scope>
    <source>
        <strain evidence="1">LVBAO_FW01</strain>
        <tissue evidence="1">Leaves</tissue>
    </source>
</reference>
<comment type="caution">
    <text evidence="1">The sequence shown here is derived from an EMBL/GenBank/DDBJ whole genome shotgun (WGS) entry which is preliminary data.</text>
</comment>
<evidence type="ECO:0000313" key="1">
    <source>
        <dbReference type="EMBL" id="KAK7361076.1"/>
    </source>
</evidence>
<gene>
    <name evidence="1" type="ORF">VNO77_03107</name>
</gene>
<sequence length="168" mass="19121">MAASTSTSLSVVRSGLAFPPHRHLRLHPRATTSAHFPTRLHNKRVFLSSSTRHKDVHDGLSLRRNKPHAWKHIGEPSFFLPQQRCTSCCLAYTNKRRLNLAKFVPGAFLDKSSFQLYRNKLHHSFVNRVQLPHAIVGPDEPHAASTTWPDGIVEKQDLSVYDSELERI</sequence>